<dbReference type="AlphaFoldDB" id="A0A6A5V0A6"/>
<feature type="non-terminal residue" evidence="1">
    <location>
        <position position="1"/>
    </location>
</feature>
<accession>A0A6A5V0A6</accession>
<organism evidence="1 2">
    <name type="scientific">Bimuria novae-zelandiae CBS 107.79</name>
    <dbReference type="NCBI Taxonomy" id="1447943"/>
    <lineage>
        <taxon>Eukaryota</taxon>
        <taxon>Fungi</taxon>
        <taxon>Dikarya</taxon>
        <taxon>Ascomycota</taxon>
        <taxon>Pezizomycotina</taxon>
        <taxon>Dothideomycetes</taxon>
        <taxon>Pleosporomycetidae</taxon>
        <taxon>Pleosporales</taxon>
        <taxon>Massarineae</taxon>
        <taxon>Didymosphaeriaceae</taxon>
        <taxon>Bimuria</taxon>
    </lineage>
</organism>
<dbReference type="OrthoDB" id="3439492at2759"/>
<gene>
    <name evidence="1" type="ORF">BU23DRAFT_480075</name>
</gene>
<proteinExistence type="predicted"/>
<reference evidence="1" key="1">
    <citation type="journal article" date="2020" name="Stud. Mycol.">
        <title>101 Dothideomycetes genomes: a test case for predicting lifestyles and emergence of pathogens.</title>
        <authorList>
            <person name="Haridas S."/>
            <person name="Albert R."/>
            <person name="Binder M."/>
            <person name="Bloem J."/>
            <person name="Labutti K."/>
            <person name="Salamov A."/>
            <person name="Andreopoulos B."/>
            <person name="Baker S."/>
            <person name="Barry K."/>
            <person name="Bills G."/>
            <person name="Bluhm B."/>
            <person name="Cannon C."/>
            <person name="Castanera R."/>
            <person name="Culley D."/>
            <person name="Daum C."/>
            <person name="Ezra D."/>
            <person name="Gonzalez J."/>
            <person name="Henrissat B."/>
            <person name="Kuo A."/>
            <person name="Liang C."/>
            <person name="Lipzen A."/>
            <person name="Lutzoni F."/>
            <person name="Magnuson J."/>
            <person name="Mondo S."/>
            <person name="Nolan M."/>
            <person name="Ohm R."/>
            <person name="Pangilinan J."/>
            <person name="Park H.-J."/>
            <person name="Ramirez L."/>
            <person name="Alfaro M."/>
            <person name="Sun H."/>
            <person name="Tritt A."/>
            <person name="Yoshinaga Y."/>
            <person name="Zwiers L.-H."/>
            <person name="Turgeon B."/>
            <person name="Goodwin S."/>
            <person name="Spatafora J."/>
            <person name="Crous P."/>
            <person name="Grigoriev I."/>
        </authorList>
    </citation>
    <scope>NUCLEOTIDE SEQUENCE</scope>
    <source>
        <strain evidence="1">CBS 107.79</strain>
    </source>
</reference>
<sequence length="71" mass="8481">ILKEDARAFPPSHARTREMLNRILRINRDQSCTKKLVFFLSYRPVQHPPNALAHRNTVRLLYIINIYCYNI</sequence>
<name>A0A6A5V0A6_9PLEO</name>
<dbReference type="EMBL" id="ML976719">
    <property type="protein sequence ID" value="KAF1968546.1"/>
    <property type="molecule type" value="Genomic_DNA"/>
</dbReference>
<evidence type="ECO:0000313" key="2">
    <source>
        <dbReference type="Proteomes" id="UP000800036"/>
    </source>
</evidence>
<dbReference type="Proteomes" id="UP000800036">
    <property type="component" value="Unassembled WGS sequence"/>
</dbReference>
<keyword evidence="2" id="KW-1185">Reference proteome</keyword>
<protein>
    <submittedName>
        <fullName evidence="1">Uncharacterized protein</fullName>
    </submittedName>
</protein>
<evidence type="ECO:0000313" key="1">
    <source>
        <dbReference type="EMBL" id="KAF1968546.1"/>
    </source>
</evidence>